<gene>
    <name evidence="1" type="ORF">AMTR_s00030p00213900</name>
</gene>
<dbReference type="AlphaFoldDB" id="U5D1N9"/>
<evidence type="ECO:0000313" key="2">
    <source>
        <dbReference type="Proteomes" id="UP000017836"/>
    </source>
</evidence>
<proteinExistence type="predicted"/>
<name>U5D1N9_AMBTC</name>
<dbReference type="Proteomes" id="UP000017836">
    <property type="component" value="Unassembled WGS sequence"/>
</dbReference>
<dbReference type="EMBL" id="KI392485">
    <property type="protein sequence ID" value="ERN16145.1"/>
    <property type="molecule type" value="Genomic_DNA"/>
</dbReference>
<dbReference type="Gramene" id="ERN16145">
    <property type="protein sequence ID" value="ERN16145"/>
    <property type="gene ID" value="AMTR_s00030p00213900"/>
</dbReference>
<reference evidence="2" key="1">
    <citation type="journal article" date="2013" name="Science">
        <title>The Amborella genome and the evolution of flowering plants.</title>
        <authorList>
            <consortium name="Amborella Genome Project"/>
        </authorList>
    </citation>
    <scope>NUCLEOTIDE SEQUENCE [LARGE SCALE GENOMIC DNA]</scope>
</reference>
<evidence type="ECO:0008006" key="3">
    <source>
        <dbReference type="Google" id="ProtNLM"/>
    </source>
</evidence>
<keyword evidence="2" id="KW-1185">Reference proteome</keyword>
<protein>
    <recommendedName>
        <fullName evidence="3">Protein FAR1-RELATED SEQUENCE</fullName>
    </recommendedName>
</protein>
<sequence>MLIPEHYIMRRWTKEGNKGMVSDGDGVQIKADYKETQTARYDDLRSVAFKVVSKGSKCERLWEFTKNIFMECNENVERKRFEYEKDATCSNQGSNIKDVRPNHSYTPWTDPNIFILEPQCARTNGQLDIARKKAPWEEKTSIRKCSVCQNVGHDRRTCPTFRTQG</sequence>
<evidence type="ECO:0000313" key="1">
    <source>
        <dbReference type="EMBL" id="ERN16145.1"/>
    </source>
</evidence>
<organism evidence="1 2">
    <name type="scientific">Amborella trichopoda</name>
    <dbReference type="NCBI Taxonomy" id="13333"/>
    <lineage>
        <taxon>Eukaryota</taxon>
        <taxon>Viridiplantae</taxon>
        <taxon>Streptophyta</taxon>
        <taxon>Embryophyta</taxon>
        <taxon>Tracheophyta</taxon>
        <taxon>Spermatophyta</taxon>
        <taxon>Magnoliopsida</taxon>
        <taxon>Amborellales</taxon>
        <taxon>Amborellaceae</taxon>
        <taxon>Amborella</taxon>
    </lineage>
</organism>
<dbReference type="HOGENOM" id="CLU_1613036_0_0_1"/>
<accession>U5D1N9</accession>